<keyword evidence="3" id="KW-1185">Reference proteome</keyword>
<dbReference type="AlphaFoldDB" id="A0A9W6WI73"/>
<name>A0A9W6WI73_AMBMO</name>
<evidence type="ECO:0000313" key="2">
    <source>
        <dbReference type="EMBL" id="GME74625.1"/>
    </source>
</evidence>
<gene>
    <name evidence="2" type="ORF">Amon01_000951300</name>
</gene>
<feature type="compositionally biased region" description="Low complexity" evidence="1">
    <location>
        <begin position="52"/>
        <end position="69"/>
    </location>
</feature>
<dbReference type="EMBL" id="BSXU01011318">
    <property type="protein sequence ID" value="GME74625.1"/>
    <property type="molecule type" value="Genomic_DNA"/>
</dbReference>
<accession>A0A9W6WI73</accession>
<proteinExistence type="predicted"/>
<reference evidence="2" key="1">
    <citation type="submission" date="2023-04" db="EMBL/GenBank/DDBJ databases">
        <title>Ambrosiozyma monospora NBRC 1965.</title>
        <authorList>
            <person name="Ichikawa N."/>
            <person name="Sato H."/>
            <person name="Tonouchi N."/>
        </authorList>
    </citation>
    <scope>NUCLEOTIDE SEQUENCE</scope>
    <source>
        <strain evidence="2">NBRC 1965</strain>
    </source>
</reference>
<evidence type="ECO:0000313" key="3">
    <source>
        <dbReference type="Proteomes" id="UP001165063"/>
    </source>
</evidence>
<evidence type="ECO:0000256" key="1">
    <source>
        <dbReference type="SAM" id="MobiDB-lite"/>
    </source>
</evidence>
<dbReference type="Proteomes" id="UP001165063">
    <property type="component" value="Unassembled WGS sequence"/>
</dbReference>
<comment type="caution">
    <text evidence="2">The sequence shown here is derived from an EMBL/GenBank/DDBJ whole genome shotgun (WGS) entry which is preliminary data.</text>
</comment>
<feature type="region of interest" description="Disordered" evidence="1">
    <location>
        <begin position="1"/>
        <end position="139"/>
    </location>
</feature>
<organism evidence="2 3">
    <name type="scientific">Ambrosiozyma monospora</name>
    <name type="common">Yeast</name>
    <name type="synonym">Endomycopsis monosporus</name>
    <dbReference type="NCBI Taxonomy" id="43982"/>
    <lineage>
        <taxon>Eukaryota</taxon>
        <taxon>Fungi</taxon>
        <taxon>Dikarya</taxon>
        <taxon>Ascomycota</taxon>
        <taxon>Saccharomycotina</taxon>
        <taxon>Pichiomycetes</taxon>
        <taxon>Pichiales</taxon>
        <taxon>Pichiaceae</taxon>
        <taxon>Ambrosiozyma</taxon>
    </lineage>
</organism>
<feature type="compositionally biased region" description="Basic residues" evidence="1">
    <location>
        <begin position="1"/>
        <end position="19"/>
    </location>
</feature>
<feature type="compositionally biased region" description="Polar residues" evidence="1">
    <location>
        <begin position="114"/>
        <end position="129"/>
    </location>
</feature>
<feature type="compositionally biased region" description="Basic and acidic residues" evidence="1">
    <location>
        <begin position="34"/>
        <end position="46"/>
    </location>
</feature>
<protein>
    <submittedName>
        <fullName evidence="2">Unnamed protein product</fullName>
    </submittedName>
</protein>
<sequence>MRNRPYHLKVSQKKQTKRKYLIDDERARKRRARENREREKAEDLFHLFENGAAESTTTTTKTASSTTTALPSVKSTSPSSRMRTRKVLNPFIGGAGRVSPTQSGSTRDDDDNVGTGSYKTTVKSTQTSPGFGFKRRKKFHTVRPPPLAAFKLHRASFENYK</sequence>